<accession>A0A7S4M3N3</accession>
<sequence length="384" mass="40906">MRRVPLHFTPLDVISLLLLLVTSVTEAAHGRRARTVVRPRPESSENKYDRSITTFSDDGRLLQVEYGISASNRGETVACLDLEGIVQGGGVCVAAVVGGSPDSNGESAAAEEDGGADAAEDAEETSTSPNSGALVFEESLEKVYRIDDHALLVPTGLSGDGRALASAVRLSCRRMRLSYGEAPAMVEIARAAASMQHELTRTGGARPFGVTATVVGVDPMPYKENWSAKSFSETQDIGGPAISGQPQLYQSEPGGLLERYEFCSAGRGRDRATSKLAEVRRGGLERQQKIPKANSLSASSTSGFEEELLTDMIQGVANAALESYDAPPLLAGEGNKRDKYRDRRIDLWLIQSCPGKRGGASIRVAKFVAKGEEVSIAAKMLTDS</sequence>
<dbReference type="EMBL" id="HBKQ01000076">
    <property type="protein sequence ID" value="CAE2199349.1"/>
    <property type="molecule type" value="Transcribed_RNA"/>
</dbReference>
<proteinExistence type="predicted"/>
<dbReference type="Pfam" id="PF10584">
    <property type="entry name" value="Proteasome_A_N"/>
    <property type="match status" value="1"/>
</dbReference>
<dbReference type="InterPro" id="IPR000426">
    <property type="entry name" value="Proteasome_asu_N"/>
</dbReference>
<feature type="region of interest" description="Disordered" evidence="2">
    <location>
        <begin position="102"/>
        <end position="131"/>
    </location>
</feature>
<evidence type="ECO:0000256" key="3">
    <source>
        <dbReference type="SAM" id="SignalP"/>
    </source>
</evidence>
<dbReference type="InterPro" id="IPR050115">
    <property type="entry name" value="Proteasome_alpha"/>
</dbReference>
<dbReference type="AlphaFoldDB" id="A0A7S4M3N3"/>
<dbReference type="GO" id="GO:0006511">
    <property type="term" value="P:ubiquitin-dependent protein catabolic process"/>
    <property type="evidence" value="ECO:0007669"/>
    <property type="project" value="InterPro"/>
</dbReference>
<dbReference type="Gene3D" id="3.60.20.10">
    <property type="entry name" value="Glutamine Phosphoribosylpyrophosphate, subunit 1, domain 1"/>
    <property type="match status" value="1"/>
</dbReference>
<evidence type="ECO:0000313" key="5">
    <source>
        <dbReference type="EMBL" id="CAE2199349.1"/>
    </source>
</evidence>
<gene>
    <name evidence="5" type="ORF">OAUR00152_LOCUS51</name>
</gene>
<feature type="compositionally biased region" description="Acidic residues" evidence="2">
    <location>
        <begin position="109"/>
        <end position="124"/>
    </location>
</feature>
<name>A0A7S4M3N3_9STRA</name>
<dbReference type="InterPro" id="IPR029055">
    <property type="entry name" value="Ntn_hydrolases_N"/>
</dbReference>
<feature type="signal peptide" evidence="3">
    <location>
        <begin position="1"/>
        <end position="27"/>
    </location>
</feature>
<organism evidence="5">
    <name type="scientific">Odontella aurita</name>
    <dbReference type="NCBI Taxonomy" id="265563"/>
    <lineage>
        <taxon>Eukaryota</taxon>
        <taxon>Sar</taxon>
        <taxon>Stramenopiles</taxon>
        <taxon>Ochrophyta</taxon>
        <taxon>Bacillariophyta</taxon>
        <taxon>Mediophyceae</taxon>
        <taxon>Biddulphiophycidae</taxon>
        <taxon>Eupodiscales</taxon>
        <taxon>Odontellaceae</taxon>
        <taxon>Odontella</taxon>
    </lineage>
</organism>
<feature type="domain" description="Proteasome alpha-type subunits" evidence="4">
    <location>
        <begin position="48"/>
        <end position="70"/>
    </location>
</feature>
<dbReference type="GO" id="GO:0019773">
    <property type="term" value="C:proteasome core complex, alpha-subunit complex"/>
    <property type="evidence" value="ECO:0007669"/>
    <property type="project" value="InterPro"/>
</dbReference>
<evidence type="ECO:0000256" key="1">
    <source>
        <dbReference type="ARBA" id="ARBA00022942"/>
    </source>
</evidence>
<keyword evidence="3" id="KW-0732">Signal</keyword>
<dbReference type="SUPFAM" id="SSF56235">
    <property type="entry name" value="N-terminal nucleophile aminohydrolases (Ntn hydrolases)"/>
    <property type="match status" value="2"/>
</dbReference>
<reference evidence="5" key="1">
    <citation type="submission" date="2021-01" db="EMBL/GenBank/DDBJ databases">
        <authorList>
            <person name="Corre E."/>
            <person name="Pelletier E."/>
            <person name="Niang G."/>
            <person name="Scheremetjew M."/>
            <person name="Finn R."/>
            <person name="Kale V."/>
            <person name="Holt S."/>
            <person name="Cochrane G."/>
            <person name="Meng A."/>
            <person name="Brown T."/>
            <person name="Cohen L."/>
        </authorList>
    </citation>
    <scope>NUCLEOTIDE SEQUENCE</scope>
    <source>
        <strain evidence="5">Isolate 1302-5</strain>
    </source>
</reference>
<evidence type="ECO:0000256" key="2">
    <source>
        <dbReference type="SAM" id="MobiDB-lite"/>
    </source>
</evidence>
<dbReference type="PANTHER" id="PTHR11599">
    <property type="entry name" value="PROTEASOME SUBUNIT ALPHA/BETA"/>
    <property type="match status" value="1"/>
</dbReference>
<protein>
    <recommendedName>
        <fullName evidence="4">Proteasome alpha-type subunits domain-containing protein</fullName>
    </recommendedName>
</protein>
<feature type="chain" id="PRO_5030790131" description="Proteasome alpha-type subunits domain-containing protein" evidence="3">
    <location>
        <begin position="28"/>
        <end position="384"/>
    </location>
</feature>
<dbReference type="SMART" id="SM00948">
    <property type="entry name" value="Proteasome_A_N"/>
    <property type="match status" value="1"/>
</dbReference>
<dbReference type="InterPro" id="IPR001353">
    <property type="entry name" value="Proteasome_sua/b"/>
</dbReference>
<dbReference type="PROSITE" id="PS00388">
    <property type="entry name" value="PROTEASOME_ALPHA_1"/>
    <property type="match status" value="1"/>
</dbReference>
<dbReference type="Pfam" id="PF00227">
    <property type="entry name" value="Proteasome"/>
    <property type="match status" value="1"/>
</dbReference>
<keyword evidence="1" id="KW-0647">Proteasome</keyword>
<evidence type="ECO:0000259" key="4">
    <source>
        <dbReference type="PROSITE" id="PS00388"/>
    </source>
</evidence>